<reference evidence="1" key="1">
    <citation type="submission" date="2016-08" db="EMBL/GenBank/DDBJ databases">
        <authorList>
            <person name="Ngugi D.K."/>
            <person name="Miyake S."/>
            <person name="Stingl U."/>
        </authorList>
    </citation>
    <scope>NUCLEOTIDE SEQUENCE</scope>
    <source>
        <strain evidence="1">SCG-B11WGA-EpuloA1</strain>
    </source>
</reference>
<protein>
    <submittedName>
        <fullName evidence="1">Uncharacterized protein</fullName>
    </submittedName>
</protein>
<dbReference type="Proteomes" id="UP000188605">
    <property type="component" value="Unassembled WGS sequence"/>
</dbReference>
<keyword evidence="2" id="KW-1185">Reference proteome</keyword>
<accession>A0ACC8XF07</accession>
<evidence type="ECO:0000313" key="1">
    <source>
        <dbReference type="EMBL" id="ONI41818.1"/>
    </source>
</evidence>
<proteinExistence type="predicted"/>
<organism evidence="1 2">
    <name type="scientific">Candidatus Epulonipiscium fishelsonii</name>
    <dbReference type="NCBI Taxonomy" id="77094"/>
    <lineage>
        <taxon>Bacteria</taxon>
        <taxon>Bacillati</taxon>
        <taxon>Bacillota</taxon>
        <taxon>Clostridia</taxon>
        <taxon>Lachnospirales</taxon>
        <taxon>Lachnospiraceae</taxon>
        <taxon>Candidatus Epulonipiscium</taxon>
    </lineage>
</organism>
<dbReference type="EMBL" id="LJDB01000028">
    <property type="protein sequence ID" value="ONI41818.1"/>
    <property type="molecule type" value="Genomic_DNA"/>
</dbReference>
<comment type="caution">
    <text evidence="1">The sequence shown here is derived from an EMBL/GenBank/DDBJ whole genome shotgun (WGS) entry which is preliminary data.</text>
</comment>
<name>A0ACC8XF07_9FIRM</name>
<sequence length="62" mass="7323">MTKNFGVHLFHDLKNDPDELVNEVNNPKYLSLVEDLSKEIWNKVASSNDETMMHAEYFTIYF</sequence>
<evidence type="ECO:0000313" key="2">
    <source>
        <dbReference type="Proteomes" id="UP000188605"/>
    </source>
</evidence>
<gene>
    <name evidence="1" type="ORF">AN396_03085</name>
</gene>